<sequence length="234" mass="27178">MIIFFIFFQSELLNPEKILKFADYLYLEGDFNSALNEYRRYLFLCDSNEQVVSEKIVDCMARLKRYDEAISVLNYFDDTTKALYTKSWLYLLKGDYPAVRELLKDKTDEQKARHYIGLSYVAELNFSKAKEFIELPKPLPAHKSPVLGGLFSLFPGGGHFYCGRTGDGIYSLLVITTGAVVSYYYHLKNENTKFYISLGISFIFYAGNIYGGINSVRNYNYYNDAQYRDLIFNR</sequence>
<accession>A0A7C6AHM0</accession>
<dbReference type="Gene3D" id="1.25.40.10">
    <property type="entry name" value="Tetratricopeptide repeat domain"/>
    <property type="match status" value="1"/>
</dbReference>
<keyword evidence="1" id="KW-0472">Membrane</keyword>
<comment type="caution">
    <text evidence="2">The sequence shown here is derived from an EMBL/GenBank/DDBJ whole genome shotgun (WGS) entry which is preliminary data.</text>
</comment>
<gene>
    <name evidence="2" type="ORF">ENV70_07065</name>
</gene>
<dbReference type="EMBL" id="DTHJ01000143">
    <property type="protein sequence ID" value="HHS63350.1"/>
    <property type="molecule type" value="Genomic_DNA"/>
</dbReference>
<dbReference type="AlphaFoldDB" id="A0A7C6AHM0"/>
<evidence type="ECO:0000313" key="2">
    <source>
        <dbReference type="EMBL" id="HHS63350.1"/>
    </source>
</evidence>
<keyword evidence="1" id="KW-0812">Transmembrane</keyword>
<keyword evidence="1" id="KW-1133">Transmembrane helix</keyword>
<protein>
    <recommendedName>
        <fullName evidence="3">Tetratricopeptide repeat protein</fullName>
    </recommendedName>
</protein>
<organism evidence="2">
    <name type="scientific">candidate division WOR-3 bacterium</name>
    <dbReference type="NCBI Taxonomy" id="2052148"/>
    <lineage>
        <taxon>Bacteria</taxon>
        <taxon>Bacteria division WOR-3</taxon>
    </lineage>
</organism>
<proteinExistence type="predicted"/>
<reference evidence="2" key="1">
    <citation type="journal article" date="2020" name="mSystems">
        <title>Genome- and Community-Level Interaction Insights into Carbon Utilization and Element Cycling Functions of Hydrothermarchaeota in Hydrothermal Sediment.</title>
        <authorList>
            <person name="Zhou Z."/>
            <person name="Liu Y."/>
            <person name="Xu W."/>
            <person name="Pan J."/>
            <person name="Luo Z.H."/>
            <person name="Li M."/>
        </authorList>
    </citation>
    <scope>NUCLEOTIDE SEQUENCE [LARGE SCALE GENOMIC DNA]</scope>
    <source>
        <strain evidence="2">SpSt-783</strain>
    </source>
</reference>
<dbReference type="SUPFAM" id="SSF48452">
    <property type="entry name" value="TPR-like"/>
    <property type="match status" value="1"/>
</dbReference>
<evidence type="ECO:0000256" key="1">
    <source>
        <dbReference type="SAM" id="Phobius"/>
    </source>
</evidence>
<name>A0A7C6AHM0_UNCW3</name>
<dbReference type="InterPro" id="IPR011990">
    <property type="entry name" value="TPR-like_helical_dom_sf"/>
</dbReference>
<feature type="transmembrane region" description="Helical" evidence="1">
    <location>
        <begin position="169"/>
        <end position="187"/>
    </location>
</feature>
<evidence type="ECO:0008006" key="3">
    <source>
        <dbReference type="Google" id="ProtNLM"/>
    </source>
</evidence>
<feature type="transmembrane region" description="Helical" evidence="1">
    <location>
        <begin position="194"/>
        <end position="213"/>
    </location>
</feature>